<feature type="compositionally biased region" description="Basic and acidic residues" evidence="6">
    <location>
        <begin position="123"/>
        <end position="146"/>
    </location>
</feature>
<dbReference type="PANTHER" id="PTHR31429">
    <property type="entry name" value="WRKY TRANSCRIPTION FACTOR 36-RELATED"/>
    <property type="match status" value="1"/>
</dbReference>
<gene>
    <name evidence="8" type="ORF">HS088_TW04G00974</name>
</gene>
<feature type="region of interest" description="Disordered" evidence="6">
    <location>
        <begin position="89"/>
        <end position="205"/>
    </location>
</feature>
<dbReference type="GO" id="GO:0043565">
    <property type="term" value="F:sequence-specific DNA binding"/>
    <property type="evidence" value="ECO:0007669"/>
    <property type="project" value="InterPro"/>
</dbReference>
<name>A0A7J7DRU5_TRIWF</name>
<evidence type="ECO:0000256" key="2">
    <source>
        <dbReference type="ARBA" id="ARBA00023015"/>
    </source>
</evidence>
<dbReference type="InterPro" id="IPR036576">
    <property type="entry name" value="WRKY_dom_sf"/>
</dbReference>
<keyword evidence="9" id="KW-1185">Reference proteome</keyword>
<proteinExistence type="predicted"/>
<dbReference type="AlphaFoldDB" id="A0A7J7DRU5"/>
<dbReference type="EMBL" id="JAAARO010000004">
    <property type="protein sequence ID" value="KAF5749013.1"/>
    <property type="molecule type" value="Genomic_DNA"/>
</dbReference>
<dbReference type="Pfam" id="PF03106">
    <property type="entry name" value="WRKY"/>
    <property type="match status" value="1"/>
</dbReference>
<dbReference type="FunFam" id="2.20.25.80:FF:000002">
    <property type="entry name" value="probable WRKY transcription factor 31"/>
    <property type="match status" value="1"/>
</dbReference>
<dbReference type="SMART" id="SM00774">
    <property type="entry name" value="WRKY"/>
    <property type="match status" value="1"/>
</dbReference>
<reference evidence="8 9" key="1">
    <citation type="journal article" date="2020" name="Nat. Commun.">
        <title>Genome of Tripterygium wilfordii and identification of cytochrome P450 involved in triptolide biosynthesis.</title>
        <authorList>
            <person name="Tu L."/>
            <person name="Su P."/>
            <person name="Zhang Z."/>
            <person name="Gao L."/>
            <person name="Wang J."/>
            <person name="Hu T."/>
            <person name="Zhou J."/>
            <person name="Zhang Y."/>
            <person name="Zhao Y."/>
            <person name="Liu Y."/>
            <person name="Song Y."/>
            <person name="Tong Y."/>
            <person name="Lu Y."/>
            <person name="Yang J."/>
            <person name="Xu C."/>
            <person name="Jia M."/>
            <person name="Peters R.J."/>
            <person name="Huang L."/>
            <person name="Gao W."/>
        </authorList>
    </citation>
    <scope>NUCLEOTIDE SEQUENCE [LARGE SCALE GENOMIC DNA]</scope>
    <source>
        <strain evidence="9">cv. XIE 37</strain>
        <tissue evidence="8">Leaf</tissue>
    </source>
</reference>
<comment type="subcellular location">
    <subcellularLocation>
        <location evidence="1">Nucleus</location>
    </subcellularLocation>
</comment>
<organism evidence="8 9">
    <name type="scientific">Tripterygium wilfordii</name>
    <name type="common">Thunder God vine</name>
    <dbReference type="NCBI Taxonomy" id="458696"/>
    <lineage>
        <taxon>Eukaryota</taxon>
        <taxon>Viridiplantae</taxon>
        <taxon>Streptophyta</taxon>
        <taxon>Embryophyta</taxon>
        <taxon>Tracheophyta</taxon>
        <taxon>Spermatophyta</taxon>
        <taxon>Magnoliopsida</taxon>
        <taxon>eudicotyledons</taxon>
        <taxon>Gunneridae</taxon>
        <taxon>Pentapetalae</taxon>
        <taxon>rosids</taxon>
        <taxon>fabids</taxon>
        <taxon>Celastrales</taxon>
        <taxon>Celastraceae</taxon>
        <taxon>Tripterygium</taxon>
    </lineage>
</organism>
<evidence type="ECO:0000256" key="5">
    <source>
        <dbReference type="ARBA" id="ARBA00023242"/>
    </source>
</evidence>
<comment type="caution">
    <text evidence="8">The sequence shown here is derived from an EMBL/GenBank/DDBJ whole genome shotgun (WGS) entry which is preliminary data.</text>
</comment>
<evidence type="ECO:0000313" key="9">
    <source>
        <dbReference type="Proteomes" id="UP000593562"/>
    </source>
</evidence>
<dbReference type="PROSITE" id="PS50811">
    <property type="entry name" value="WRKY"/>
    <property type="match status" value="1"/>
</dbReference>
<dbReference type="GO" id="GO:0005634">
    <property type="term" value="C:nucleus"/>
    <property type="evidence" value="ECO:0007669"/>
    <property type="project" value="UniProtKB-SubCell"/>
</dbReference>
<feature type="region of interest" description="Disordered" evidence="6">
    <location>
        <begin position="1"/>
        <end position="50"/>
    </location>
</feature>
<feature type="domain" description="WRKY" evidence="7">
    <location>
        <begin position="226"/>
        <end position="292"/>
    </location>
</feature>
<evidence type="ECO:0000259" key="7">
    <source>
        <dbReference type="PROSITE" id="PS50811"/>
    </source>
</evidence>
<keyword evidence="3" id="KW-0238">DNA-binding</keyword>
<sequence>MEEKGVDSIPHEAQEDRKVIGVREESHEQLKVKPDSPTKEGNGKLESAKAEKVEVIEENARLKMMLDRIEKDYHSLQLQFFDILKQDHQLPQKSAPHDDDDDGKEPDQLVSLCLGRRSSPSSDESRKDDKQSTNSRKARDQDDQDWKSSLTLGLDSKLSTETVTNDHNPSSENSVEELNNKEEEAAGETWPPRKIQRTMSNNGDDDVNVAKQSHVKRARVCVRARCDTPTMQDGCQWRKYGQKIAKGNPCPRAYFRCTVAPACPVRKQVQRCLEDMSILITTYEGTHNHPLSVTATAMASTTSAAASMLLSGSSTSQSGLTSTTTTSDHQLHGSSNLYGSSSNFSIYDNSRPKHLYFPNTTTSSSALFPTITLDLTTPSPSSSSSTHVNNKFSSIFHSSSRFPTSSVSFSSGDQSNSSLSTIWGNNGYHSFNSNLPYNNQTHVGSLSLGKQSQEHVYPTFMDKTQQAGTTSQQALAETLTKAITSGPSFRSVVATAISSLVGANQGNQGQREAIVQNLLQTLASNTLSSQDEKGCASSYFNGFSTTSSNSQTRSSLIEAALPLSIVNSSTSIPPSNNKEQNS</sequence>
<feature type="compositionally biased region" description="Polar residues" evidence="6">
    <location>
        <begin position="147"/>
        <end position="177"/>
    </location>
</feature>
<dbReference type="OrthoDB" id="1093223at2759"/>
<evidence type="ECO:0000256" key="6">
    <source>
        <dbReference type="SAM" id="MobiDB-lite"/>
    </source>
</evidence>
<dbReference type="Proteomes" id="UP000593562">
    <property type="component" value="Unassembled WGS sequence"/>
</dbReference>
<keyword evidence="2" id="KW-0805">Transcription regulation</keyword>
<evidence type="ECO:0000313" key="8">
    <source>
        <dbReference type="EMBL" id="KAF5749013.1"/>
    </source>
</evidence>
<dbReference type="InterPro" id="IPR003657">
    <property type="entry name" value="WRKY_dom"/>
</dbReference>
<dbReference type="GO" id="GO:0003700">
    <property type="term" value="F:DNA-binding transcription factor activity"/>
    <property type="evidence" value="ECO:0007669"/>
    <property type="project" value="InterPro"/>
</dbReference>
<dbReference type="PANTHER" id="PTHR31429:SF24">
    <property type="entry name" value="WRKY TRANSCRIPTION FACTOR 72-RELATED"/>
    <property type="match status" value="1"/>
</dbReference>
<keyword evidence="4" id="KW-0804">Transcription</keyword>
<evidence type="ECO:0000256" key="1">
    <source>
        <dbReference type="ARBA" id="ARBA00004123"/>
    </source>
</evidence>
<dbReference type="InParanoid" id="A0A7J7DRU5"/>
<dbReference type="FunCoup" id="A0A7J7DRU5">
    <property type="interactions" value="3"/>
</dbReference>
<evidence type="ECO:0000256" key="4">
    <source>
        <dbReference type="ARBA" id="ARBA00023163"/>
    </source>
</evidence>
<dbReference type="SUPFAM" id="SSF118290">
    <property type="entry name" value="WRKY DNA-binding domain"/>
    <property type="match status" value="1"/>
</dbReference>
<protein>
    <submittedName>
        <fullName evidence="8">WRKY transcription factor 72-like</fullName>
    </submittedName>
</protein>
<keyword evidence="5" id="KW-0539">Nucleus</keyword>
<dbReference type="Gene3D" id="2.20.25.80">
    <property type="entry name" value="WRKY domain"/>
    <property type="match status" value="1"/>
</dbReference>
<evidence type="ECO:0000256" key="3">
    <source>
        <dbReference type="ARBA" id="ARBA00023125"/>
    </source>
</evidence>
<accession>A0A7J7DRU5</accession>
<dbReference type="InterPro" id="IPR044810">
    <property type="entry name" value="WRKY_plant"/>
</dbReference>